<evidence type="ECO:0000256" key="12">
    <source>
        <dbReference type="SAM" id="MobiDB-lite"/>
    </source>
</evidence>
<gene>
    <name evidence="13" type="ORF">QE152_g7149</name>
</gene>
<name>A0AAW1MFH7_POPJA</name>
<comment type="subcellular location">
    <subcellularLocation>
        <location evidence="1">Endoplasmic reticulum membrane</location>
        <topology evidence="1">Peripheral membrane protein</topology>
    </subcellularLocation>
    <subcellularLocation>
        <location evidence="2">Preautophagosomal structure membrane</location>
        <topology evidence="2">Peripheral membrane protein</topology>
    </subcellularLocation>
</comment>
<evidence type="ECO:0000256" key="11">
    <source>
        <dbReference type="ARBA" id="ARBA00024615"/>
    </source>
</evidence>
<sequence>MPWYIPHVPEGIKKRVCIYLLQRYLGQFFEEKLTLDQLSVDLYNGTGTVEDVSLDVQALNELGEKQNWPMEFVDGYLEKLSINVPWTSLLKESSFVEVKGLKLTVQPKQRTENATSMFESMWSSMSSSMQLAQECMKQDTSNNVDNSQPLEGIERFAQTIDSILRRVQVKFINTVIQVEHVPKNSLTGVAVQIKIAVMEYSDEAGHDPSADESADNMQDDKAYVVSSFTCKDLYLEGVTLSTVEFPSSARTFSRSVINQSQIFSRNDERQDSLVSMVQNTDNDNNKVGGGAEQYIYDVKASADNQRHVIMFGKITGRQEIRIRLKQSENINGPKVSIETNFGSFSLFLSPRQVHILLELINGLASPDTEDTSNVLPRQKCTEKPMTGLDYQRIEQELQHQIQPLAGFQASALSEGWSKAPLEENDDHFLPMRNASNTMCDSTMSVVSSSMESSLSSSMGSSVGDASARTRRKLSTIESDPTAEISHFQVRIASLALVLLHEDLLTYSTDNMQSVVPASVQQMQNTAKFFFDNLPFVTGYGNKDFESVRLLFDKACRLSHLRLLATPIQAEAKETTAQTAFSVSGKLTASQLELLECLSNKRTAQSGFSRHSSTPKTDLGFVFNNCTGRARYYIIDRISALLNPLPVCVIQKPSQNVWNVQHAASGTSSQSEYKMDIKITSPSATLKLRFPMPDFRPQHDMQRTPWWKRNVRHDFLSLQLRDMDMQTTLQNGQTSQKYVLECRSIEVFYYENENELCTLLGRAGVEEKYTSLVNDAFNWPRLVLQIFPEEKVDVVLEQNTSAESDIMNQSMYGTLIGQNPKHPGPFSAKRVIHQSDTPHVKSHHDDTEELIIPGDKQEINEFIEATSQNCRYQLQVTLPVVSMQLANKHIYEVLYNRINSDLLLWEPSAPKPKLPTFGKVVGGFPTLSTEHEIFAMCKSGIQYDSDSESEDDPEQYYSVYDTKMKRSLKQRPQISTETKSQSEFVLNLHISLGIITMNTPVRDVATNVIPCQQGEFVFCVEDATVFSVSGYNGDTNLGYVCVQVKSAQLHHCDMLSTPSQSPPLLEVGTAIPKYLHPTILKSEPGVLQTCSDRGGNRDMVSVAIKIQASHETHHVKTVRVAVGLNKATLKHRMCLGANTWITQLIDFFNVLDYAIPGYNAKDVLTELHVHLWDCAIDYRPLYLPLRAIVTLGNFSISSHLSAQANTSTLRFIAEECDLFLSDKAPSRNGVPSSAPVDIKRDYVNVIELGLFELSLRTNDKKTGINPHIDLRASNNILHIRTCADSGRALMQLITYFASDGDLQQNSSSSTPSSTYSSPRHNIEQELVAVEPQNISKLSKSQHQQVNELLGEAMQESILVNDNSGDPLNSGAELFFFPGESNLFADNGKPLPQVTTELGDVVYRSNKSSDTDDEFCFVDRETGLGILPKNGLPEIKWLTDMPLHITDNHFSVPIGKTDMLKPPAHFPIPVYRYTLREMTIVWHMYGGNDFRKHDPDASKKAGEVIISNVQKKKQTVSWQVKGGVNRNHSVLMQLQLNKVRFQHEVYPENTSQASRQVLLVSELEIRDRLESSQMNKFLYQYVSESRPKQSHAHMIVVKAVHVRPDPKLRAQECHLRVSMLPLRLNIDQDSLLFLIDFFTELSDTSSTDETLLSSKHNTPTHQPPVMTVSDSSYEQQNETSVQSFSDNLLQLTEEDELAMKQIEAVNVNSTVNEDCSPIYFRIVRFVPDVPIRLDYHGKRLDMTHGPLAGLLMGLAHLNCSELRLKSLHNRNGLLGAEKLISYCLQEWLEDIKSNQLPSLLGGVGPMHSLVQLFQGIKDLFWLPIEQYQKDGRIVRGLQRGANSFTKSTLMAALELTSRIIHLVLITAETAYDMMSPGPSVKRIRHTQPQDFREGVAKAYMLVKEGLGETADNLVRVASHEREQKGYSGAVGGVLRQIPPTIVKPIIIASEATNKVLGGVRSQLVPDIKREAIEKWKTDEG</sequence>
<accession>A0AAW1MFH7</accession>
<dbReference type="GO" id="GO:0043495">
    <property type="term" value="F:protein-membrane adaptor activity"/>
    <property type="evidence" value="ECO:0007669"/>
    <property type="project" value="TreeGrafter"/>
</dbReference>
<keyword evidence="5" id="KW-0813">Transport</keyword>
<comment type="caution">
    <text evidence="13">The sequence shown here is derived from an EMBL/GenBank/DDBJ whole genome shotgun (WGS) entry which is preliminary data.</text>
</comment>
<keyword evidence="9" id="KW-0472">Membrane</keyword>
<comment type="catalytic activity">
    <reaction evidence="10">
        <text>a 1,2-diacyl-sn-glycero-3-phospho-L-serine(in) = a 1,2-diacyl-sn-glycero-3-phospho-L-serine(out)</text>
        <dbReference type="Rhea" id="RHEA:38663"/>
        <dbReference type="ChEBI" id="CHEBI:57262"/>
    </reaction>
</comment>
<comment type="similarity">
    <text evidence="3">Belongs to the ATG2 family.</text>
</comment>
<dbReference type="Proteomes" id="UP001458880">
    <property type="component" value="Unassembled WGS sequence"/>
</dbReference>
<evidence type="ECO:0000256" key="1">
    <source>
        <dbReference type="ARBA" id="ARBA00004406"/>
    </source>
</evidence>
<proteinExistence type="inferred from homology"/>
<keyword evidence="7" id="KW-0072">Autophagy</keyword>
<evidence type="ECO:0000256" key="10">
    <source>
        <dbReference type="ARBA" id="ARBA00024479"/>
    </source>
</evidence>
<dbReference type="PANTHER" id="PTHR13190">
    <property type="entry name" value="AUTOPHAGY-RELATED 2, ISOFORM A"/>
    <property type="match status" value="1"/>
</dbReference>
<dbReference type="GO" id="GO:0032266">
    <property type="term" value="F:phosphatidylinositol-3-phosphate binding"/>
    <property type="evidence" value="ECO:0007669"/>
    <property type="project" value="TreeGrafter"/>
</dbReference>
<dbReference type="PANTHER" id="PTHR13190:SF1">
    <property type="entry name" value="AUTOPHAGY-RELATED 2, ISOFORM A"/>
    <property type="match status" value="1"/>
</dbReference>
<evidence type="ECO:0000256" key="2">
    <source>
        <dbReference type="ARBA" id="ARBA00004623"/>
    </source>
</evidence>
<dbReference type="GO" id="GO:0034727">
    <property type="term" value="P:piecemeal microautophagy of the nucleus"/>
    <property type="evidence" value="ECO:0007669"/>
    <property type="project" value="TreeGrafter"/>
</dbReference>
<keyword evidence="6" id="KW-0256">Endoplasmic reticulum</keyword>
<protein>
    <recommendedName>
        <fullName evidence="4">Autophagy-related protein 2</fullName>
    </recommendedName>
</protein>
<dbReference type="GO" id="GO:0061709">
    <property type="term" value="P:reticulophagy"/>
    <property type="evidence" value="ECO:0007669"/>
    <property type="project" value="TreeGrafter"/>
</dbReference>
<evidence type="ECO:0000256" key="4">
    <source>
        <dbReference type="ARBA" id="ARBA00018070"/>
    </source>
</evidence>
<evidence type="ECO:0000313" key="13">
    <source>
        <dbReference type="EMBL" id="KAK9745131.1"/>
    </source>
</evidence>
<dbReference type="GO" id="GO:0000045">
    <property type="term" value="P:autophagosome assembly"/>
    <property type="evidence" value="ECO:0007669"/>
    <property type="project" value="TreeGrafter"/>
</dbReference>
<comment type="catalytic activity">
    <reaction evidence="11">
        <text>a 1,2-diacyl-sn-glycero-3-phosphoethanolamine(in) = a 1,2-diacyl-sn-glycero-3-phosphoethanolamine(out)</text>
        <dbReference type="Rhea" id="RHEA:38895"/>
        <dbReference type="ChEBI" id="CHEBI:64612"/>
    </reaction>
</comment>
<evidence type="ECO:0000256" key="5">
    <source>
        <dbReference type="ARBA" id="ARBA00022448"/>
    </source>
</evidence>
<reference evidence="13 14" key="1">
    <citation type="journal article" date="2024" name="BMC Genomics">
        <title>De novo assembly and annotation of Popillia japonica's genome with initial clues to its potential as an invasive pest.</title>
        <authorList>
            <person name="Cucini C."/>
            <person name="Boschi S."/>
            <person name="Funari R."/>
            <person name="Cardaioli E."/>
            <person name="Iannotti N."/>
            <person name="Marturano G."/>
            <person name="Paoli F."/>
            <person name="Bruttini M."/>
            <person name="Carapelli A."/>
            <person name="Frati F."/>
            <person name="Nardi F."/>
        </authorList>
    </citation>
    <scope>NUCLEOTIDE SEQUENCE [LARGE SCALE GENOMIC DNA]</scope>
    <source>
        <strain evidence="13">DMR45628</strain>
    </source>
</reference>
<dbReference type="InterPro" id="IPR026849">
    <property type="entry name" value="ATG2"/>
</dbReference>
<dbReference type="GO" id="GO:0006869">
    <property type="term" value="P:lipid transport"/>
    <property type="evidence" value="ECO:0007669"/>
    <property type="project" value="UniProtKB-KW"/>
</dbReference>
<dbReference type="GO" id="GO:0061723">
    <property type="term" value="P:glycophagy"/>
    <property type="evidence" value="ECO:0007669"/>
    <property type="project" value="TreeGrafter"/>
</dbReference>
<dbReference type="GO" id="GO:0005789">
    <property type="term" value="C:endoplasmic reticulum membrane"/>
    <property type="evidence" value="ECO:0007669"/>
    <property type="project" value="UniProtKB-SubCell"/>
</dbReference>
<evidence type="ECO:0000256" key="6">
    <source>
        <dbReference type="ARBA" id="ARBA00022824"/>
    </source>
</evidence>
<evidence type="ECO:0000256" key="7">
    <source>
        <dbReference type="ARBA" id="ARBA00023006"/>
    </source>
</evidence>
<organism evidence="13 14">
    <name type="scientific">Popillia japonica</name>
    <name type="common">Japanese beetle</name>
    <dbReference type="NCBI Taxonomy" id="7064"/>
    <lineage>
        <taxon>Eukaryota</taxon>
        <taxon>Metazoa</taxon>
        <taxon>Ecdysozoa</taxon>
        <taxon>Arthropoda</taxon>
        <taxon>Hexapoda</taxon>
        <taxon>Insecta</taxon>
        <taxon>Pterygota</taxon>
        <taxon>Neoptera</taxon>
        <taxon>Endopterygota</taxon>
        <taxon>Coleoptera</taxon>
        <taxon>Polyphaga</taxon>
        <taxon>Scarabaeiformia</taxon>
        <taxon>Scarabaeidae</taxon>
        <taxon>Rutelinae</taxon>
        <taxon>Popillia</taxon>
    </lineage>
</organism>
<feature type="region of interest" description="Disordered" evidence="12">
    <location>
        <begin position="1647"/>
        <end position="1666"/>
    </location>
</feature>
<evidence type="ECO:0000256" key="3">
    <source>
        <dbReference type="ARBA" id="ARBA00009714"/>
    </source>
</evidence>
<evidence type="ECO:0000313" key="14">
    <source>
        <dbReference type="Proteomes" id="UP001458880"/>
    </source>
</evidence>
<dbReference type="GO" id="GO:0034045">
    <property type="term" value="C:phagophore assembly site membrane"/>
    <property type="evidence" value="ECO:0007669"/>
    <property type="project" value="UniProtKB-SubCell"/>
</dbReference>
<keyword evidence="8" id="KW-0445">Lipid transport</keyword>
<evidence type="ECO:0000256" key="9">
    <source>
        <dbReference type="ARBA" id="ARBA00023136"/>
    </source>
</evidence>
<keyword evidence="14" id="KW-1185">Reference proteome</keyword>
<evidence type="ECO:0000256" key="8">
    <source>
        <dbReference type="ARBA" id="ARBA00023055"/>
    </source>
</evidence>
<dbReference type="GO" id="GO:0000422">
    <property type="term" value="P:autophagy of mitochondrion"/>
    <property type="evidence" value="ECO:0007669"/>
    <property type="project" value="TreeGrafter"/>
</dbReference>
<dbReference type="Pfam" id="PF13329">
    <property type="entry name" value="ATG2_CAD"/>
    <property type="match status" value="2"/>
</dbReference>
<dbReference type="EMBL" id="JASPKY010000051">
    <property type="protein sequence ID" value="KAK9745131.1"/>
    <property type="molecule type" value="Genomic_DNA"/>
</dbReference>
<dbReference type="GO" id="GO:0061908">
    <property type="term" value="C:phagophore"/>
    <property type="evidence" value="ECO:0007669"/>
    <property type="project" value="TreeGrafter"/>
</dbReference>